<reference evidence="1" key="1">
    <citation type="submission" date="2020-10" db="EMBL/GenBank/DDBJ databases">
        <authorList>
            <person name="Gilroy R."/>
        </authorList>
    </citation>
    <scope>NUCLEOTIDE SEQUENCE</scope>
    <source>
        <strain evidence="1">C6-149</strain>
    </source>
</reference>
<dbReference type="Pfam" id="PF07751">
    <property type="entry name" value="Abi_2"/>
    <property type="match status" value="1"/>
</dbReference>
<protein>
    <submittedName>
        <fullName evidence="1">Abi family protein</fullName>
    </submittedName>
</protein>
<organism evidence="1 2">
    <name type="scientific">Candidatus Gallilactobacillus intestinavium</name>
    <dbReference type="NCBI Taxonomy" id="2840838"/>
    <lineage>
        <taxon>Bacteria</taxon>
        <taxon>Bacillati</taxon>
        <taxon>Bacillota</taxon>
        <taxon>Bacilli</taxon>
        <taxon>Lactobacillales</taxon>
        <taxon>Lactobacillaceae</taxon>
        <taxon>Lactobacillaceae incertae sedis</taxon>
        <taxon>Candidatus Gallilactobacillus</taxon>
    </lineage>
</organism>
<evidence type="ECO:0000313" key="2">
    <source>
        <dbReference type="Proteomes" id="UP000823614"/>
    </source>
</evidence>
<dbReference type="PIRSF" id="PIRSF034934">
    <property type="entry name" value="AbiF_AbiD"/>
    <property type="match status" value="1"/>
</dbReference>
<sequence>MSKNLSSMELRDLLERRGIVFPKETKKRDANKIQEIGYYKLKSFAYPFSHYDANHNLLYENLTFKNLLLRYYQDKNLRIFIFHALEDIEVYLNNVIADALGKYGPFGYLEFKNWCDRSISKFKTEKNQFEFKKNLKKKMKRSNLPDLDNLDNKDEDGFPSVWLMTDCLTFGDSVHLFYAMSPSNKRKVAGKFDCTKDELESWLKCLNFVRNQCVHNENLLDLKLTTKPKIPDLYRDNYALKNQKIVNDRIASIVFIIKFLISQVNGKYKFGNIADSLYKIIGNDDNKAAALGFKNSNAIECLKRRIPC</sequence>
<dbReference type="EMBL" id="JADIMP010000020">
    <property type="protein sequence ID" value="MBO8441020.1"/>
    <property type="molecule type" value="Genomic_DNA"/>
</dbReference>
<dbReference type="InterPro" id="IPR017034">
    <property type="entry name" value="Abi_system_AbiD/AbiF"/>
</dbReference>
<dbReference type="InterPro" id="IPR011664">
    <property type="entry name" value="Abi_system_AbiD/AbiF-like"/>
</dbReference>
<proteinExistence type="predicted"/>
<accession>A0A9D9E7A6</accession>
<dbReference type="Proteomes" id="UP000823614">
    <property type="component" value="Unassembled WGS sequence"/>
</dbReference>
<comment type="caution">
    <text evidence="1">The sequence shown here is derived from an EMBL/GenBank/DDBJ whole genome shotgun (WGS) entry which is preliminary data.</text>
</comment>
<dbReference type="AlphaFoldDB" id="A0A9D9E7A6"/>
<gene>
    <name evidence="1" type="ORF">IAA89_01015</name>
</gene>
<reference evidence="1" key="2">
    <citation type="journal article" date="2021" name="PeerJ">
        <title>Extensive microbial diversity within the chicken gut microbiome revealed by metagenomics and culture.</title>
        <authorList>
            <person name="Gilroy R."/>
            <person name="Ravi A."/>
            <person name="Getino M."/>
            <person name="Pursley I."/>
            <person name="Horton D.L."/>
            <person name="Alikhan N.F."/>
            <person name="Baker D."/>
            <person name="Gharbi K."/>
            <person name="Hall N."/>
            <person name="Watson M."/>
            <person name="Adriaenssens E.M."/>
            <person name="Foster-Nyarko E."/>
            <person name="Jarju S."/>
            <person name="Secka A."/>
            <person name="Antonio M."/>
            <person name="Oren A."/>
            <person name="Chaudhuri R.R."/>
            <person name="La Ragione R."/>
            <person name="Hildebrand F."/>
            <person name="Pallen M.J."/>
        </authorList>
    </citation>
    <scope>NUCLEOTIDE SEQUENCE</scope>
    <source>
        <strain evidence="1">C6-149</strain>
    </source>
</reference>
<evidence type="ECO:0000313" key="1">
    <source>
        <dbReference type="EMBL" id="MBO8441020.1"/>
    </source>
</evidence>
<name>A0A9D9E7A6_9LACO</name>